<name>A0A371GCV9_MUCPR</name>
<comment type="caution">
    <text evidence="2">The sequence shown here is derived from an EMBL/GenBank/DDBJ whole genome shotgun (WGS) entry which is preliminary data.</text>
</comment>
<evidence type="ECO:0000259" key="1">
    <source>
        <dbReference type="Pfam" id="PF07727"/>
    </source>
</evidence>
<feature type="non-terminal residue" evidence="2">
    <location>
        <position position="1"/>
    </location>
</feature>
<dbReference type="CDD" id="cd09272">
    <property type="entry name" value="RNase_HI_RT_Ty1"/>
    <property type="match status" value="1"/>
</dbReference>
<dbReference type="AlphaFoldDB" id="A0A371GCV9"/>
<dbReference type="InterPro" id="IPR013103">
    <property type="entry name" value="RVT_2"/>
</dbReference>
<sequence>MTGVEEPATVKESKIEEGIRCNMAGSSSFVPRSLPVFDGKLFDNWRVKMLAVFDFQDVIEMVTVGFVESGRNAIEEQRLIFKQQQKLDSKAQFLIYQFAVIEELKDLDTMEVEELQHSLEAHEMRAPTTKEKEKVPEKGINPAQIRNTKIKNLVKLVNPLKKGGQIKHRSKAAAPKKSNEAQPRIPIEEEEKELIATPVFNKASTIRRPLQLRDQELFQDSIVNLEGELIHFTLIAETKPIEFEKAKAEIDHGEVYAPIAKIETIRLVVAITINASQSMHQLDVKSVFLNGLLQEEMSDLGLLFYFLGIEFEMSRCGMVMHQTKYAKDLLKKLNMQQSNPIGTPIEVGLSLKKETDEEQVDPTHYRRIVGCLSVGLANRFMQEPKQSHLLTAKIILRYVQGTVDFGILFPKKEVVIEPKLVGYSDSHWCEDKQDRKSTIWYIFFYGGTPISWSFTKEPVVALSSCEAEYIAASETACQVEKNSKKVKLLVDNKSTIYLARRPTSHGRSKLIETRINTADVTGSVISL</sequence>
<keyword evidence="3" id="KW-1185">Reference proteome</keyword>
<dbReference type="PANTHER" id="PTHR11439:SF515">
    <property type="entry name" value="GAG-POL POLYPROTEIN"/>
    <property type="match status" value="1"/>
</dbReference>
<organism evidence="2 3">
    <name type="scientific">Mucuna pruriens</name>
    <name type="common">Velvet bean</name>
    <name type="synonym">Dolichos pruriens</name>
    <dbReference type="NCBI Taxonomy" id="157652"/>
    <lineage>
        <taxon>Eukaryota</taxon>
        <taxon>Viridiplantae</taxon>
        <taxon>Streptophyta</taxon>
        <taxon>Embryophyta</taxon>
        <taxon>Tracheophyta</taxon>
        <taxon>Spermatophyta</taxon>
        <taxon>Magnoliopsida</taxon>
        <taxon>eudicotyledons</taxon>
        <taxon>Gunneridae</taxon>
        <taxon>Pentapetalae</taxon>
        <taxon>rosids</taxon>
        <taxon>fabids</taxon>
        <taxon>Fabales</taxon>
        <taxon>Fabaceae</taxon>
        <taxon>Papilionoideae</taxon>
        <taxon>50 kb inversion clade</taxon>
        <taxon>NPAAA clade</taxon>
        <taxon>indigoferoid/millettioid clade</taxon>
        <taxon>Phaseoleae</taxon>
        <taxon>Mucuna</taxon>
    </lineage>
</organism>
<dbReference type="Pfam" id="PF07727">
    <property type="entry name" value="RVT_2"/>
    <property type="match status" value="1"/>
</dbReference>
<dbReference type="Proteomes" id="UP000257109">
    <property type="component" value="Unassembled WGS sequence"/>
</dbReference>
<dbReference type="PANTHER" id="PTHR11439">
    <property type="entry name" value="GAG-POL-RELATED RETROTRANSPOSON"/>
    <property type="match status" value="1"/>
</dbReference>
<dbReference type="OrthoDB" id="1458780at2759"/>
<evidence type="ECO:0000313" key="3">
    <source>
        <dbReference type="Proteomes" id="UP000257109"/>
    </source>
</evidence>
<gene>
    <name evidence="2" type="primary">GIP</name>
    <name evidence="2" type="ORF">CR513_30039</name>
</gene>
<dbReference type="STRING" id="157652.A0A371GCV9"/>
<feature type="domain" description="Reverse transcriptase Ty1/copia-type" evidence="1">
    <location>
        <begin position="247"/>
        <end position="297"/>
    </location>
</feature>
<accession>A0A371GCV9</accession>
<proteinExistence type="predicted"/>
<evidence type="ECO:0000313" key="2">
    <source>
        <dbReference type="EMBL" id="RDX88384.1"/>
    </source>
</evidence>
<dbReference type="EMBL" id="QJKJ01005955">
    <property type="protein sequence ID" value="RDX88384.1"/>
    <property type="molecule type" value="Genomic_DNA"/>
</dbReference>
<protein>
    <submittedName>
        <fullName evidence="2">Copia protein</fullName>
    </submittedName>
</protein>
<reference evidence="2" key="1">
    <citation type="submission" date="2018-05" db="EMBL/GenBank/DDBJ databases">
        <title>Draft genome of Mucuna pruriens seed.</title>
        <authorList>
            <person name="Nnadi N.E."/>
            <person name="Vos R."/>
            <person name="Hasami M.H."/>
            <person name="Devisetty U.K."/>
            <person name="Aguiy J.C."/>
        </authorList>
    </citation>
    <scope>NUCLEOTIDE SEQUENCE [LARGE SCALE GENOMIC DNA]</scope>
    <source>
        <strain evidence="2">JCA_2017</strain>
    </source>
</reference>